<feature type="repeat" description="ANK" evidence="1">
    <location>
        <begin position="15"/>
        <end position="47"/>
    </location>
</feature>
<dbReference type="AlphaFoldDB" id="A0AAW1L5W6"/>
<dbReference type="SUPFAM" id="SSF48403">
    <property type="entry name" value="Ankyrin repeat"/>
    <property type="match status" value="1"/>
</dbReference>
<reference evidence="3 4" key="1">
    <citation type="journal article" date="2024" name="BMC Genomics">
        <title>De novo assembly and annotation of Popillia japonica's genome with initial clues to its potential as an invasive pest.</title>
        <authorList>
            <person name="Cucini C."/>
            <person name="Boschi S."/>
            <person name="Funari R."/>
            <person name="Cardaioli E."/>
            <person name="Iannotti N."/>
            <person name="Marturano G."/>
            <person name="Paoli F."/>
            <person name="Bruttini M."/>
            <person name="Carapelli A."/>
            <person name="Frati F."/>
            <person name="Nardi F."/>
        </authorList>
    </citation>
    <scope>NUCLEOTIDE SEQUENCE [LARGE SCALE GENOMIC DNA]</scope>
    <source>
        <strain evidence="3">DMR45628</strain>
    </source>
</reference>
<dbReference type="PROSITE" id="PS50088">
    <property type="entry name" value="ANK_REPEAT"/>
    <property type="match status" value="1"/>
</dbReference>
<dbReference type="EMBL" id="JASPKY010000171">
    <property type="protein sequence ID" value="KAK9728331.1"/>
    <property type="molecule type" value="Genomic_DNA"/>
</dbReference>
<evidence type="ECO:0000313" key="4">
    <source>
        <dbReference type="Proteomes" id="UP001458880"/>
    </source>
</evidence>
<dbReference type="GO" id="GO:0005737">
    <property type="term" value="C:cytoplasm"/>
    <property type="evidence" value="ECO:0007669"/>
    <property type="project" value="TreeGrafter"/>
</dbReference>
<sequence length="178" mass="20081">MLLDLGCHPSLQDSEGDTPLHDAISKKRDDMLTLLLDHNADITLTNNNGFNALHHAALRGNPRRHTISPPFSFRLNKIPIPSDFQKNFCEFARKRTIFAAQSPAREKKNKKKYQKKPARNRFEVIETLTKGFCRKYFKQGAGGMAFQTEILHVILAIPDCYLKSAEVVSPSELCGGGW</sequence>
<dbReference type="InterPro" id="IPR036770">
    <property type="entry name" value="Ankyrin_rpt-contain_sf"/>
</dbReference>
<keyword evidence="4" id="KW-1185">Reference proteome</keyword>
<evidence type="ECO:0000313" key="3">
    <source>
        <dbReference type="EMBL" id="KAK9728331.1"/>
    </source>
</evidence>
<dbReference type="PANTHER" id="PTHR24202">
    <property type="entry name" value="E3 UBIQUITIN-PROTEIN LIGASE MIB2"/>
    <property type="match status" value="1"/>
</dbReference>
<dbReference type="Proteomes" id="UP001458880">
    <property type="component" value="Unassembled WGS sequence"/>
</dbReference>
<organism evidence="3 4">
    <name type="scientific">Popillia japonica</name>
    <name type="common">Japanese beetle</name>
    <dbReference type="NCBI Taxonomy" id="7064"/>
    <lineage>
        <taxon>Eukaryota</taxon>
        <taxon>Metazoa</taxon>
        <taxon>Ecdysozoa</taxon>
        <taxon>Arthropoda</taxon>
        <taxon>Hexapoda</taxon>
        <taxon>Insecta</taxon>
        <taxon>Pterygota</taxon>
        <taxon>Neoptera</taxon>
        <taxon>Endopterygota</taxon>
        <taxon>Coleoptera</taxon>
        <taxon>Polyphaga</taxon>
        <taxon>Scarabaeiformia</taxon>
        <taxon>Scarabaeidae</taxon>
        <taxon>Rutelinae</taxon>
        <taxon>Popillia</taxon>
    </lineage>
</organism>
<dbReference type="PROSITE" id="PS50297">
    <property type="entry name" value="ANK_REP_REGION"/>
    <property type="match status" value="1"/>
</dbReference>
<dbReference type="GO" id="GO:0006897">
    <property type="term" value="P:endocytosis"/>
    <property type="evidence" value="ECO:0007669"/>
    <property type="project" value="TreeGrafter"/>
</dbReference>
<protein>
    <submittedName>
        <fullName evidence="3">Ankyrin repeats (3 copies)</fullName>
    </submittedName>
</protein>
<proteinExistence type="predicted"/>
<evidence type="ECO:0000256" key="2">
    <source>
        <dbReference type="SAM" id="MobiDB-lite"/>
    </source>
</evidence>
<dbReference type="SMART" id="SM00248">
    <property type="entry name" value="ANK"/>
    <property type="match status" value="1"/>
</dbReference>
<dbReference type="GO" id="GO:0016567">
    <property type="term" value="P:protein ubiquitination"/>
    <property type="evidence" value="ECO:0007669"/>
    <property type="project" value="TreeGrafter"/>
</dbReference>
<dbReference type="PANTHER" id="PTHR24202:SF53">
    <property type="entry name" value="E3 UBIQUITIN-PROTEIN LIGASE MIB1"/>
    <property type="match status" value="1"/>
</dbReference>
<dbReference type="Gene3D" id="1.25.40.20">
    <property type="entry name" value="Ankyrin repeat-containing domain"/>
    <property type="match status" value="1"/>
</dbReference>
<accession>A0AAW1L5W6</accession>
<feature type="region of interest" description="Disordered" evidence="2">
    <location>
        <begin position="1"/>
        <end position="22"/>
    </location>
</feature>
<dbReference type="GO" id="GO:0007219">
    <property type="term" value="P:Notch signaling pathway"/>
    <property type="evidence" value="ECO:0007669"/>
    <property type="project" value="TreeGrafter"/>
</dbReference>
<gene>
    <name evidence="3" type="ORF">QE152_g18045</name>
</gene>
<dbReference type="Pfam" id="PF12796">
    <property type="entry name" value="Ank_2"/>
    <property type="match status" value="1"/>
</dbReference>
<keyword evidence="1" id="KW-0040">ANK repeat</keyword>
<dbReference type="InterPro" id="IPR002110">
    <property type="entry name" value="Ankyrin_rpt"/>
</dbReference>
<name>A0AAW1L5W6_POPJA</name>
<comment type="caution">
    <text evidence="3">The sequence shown here is derived from an EMBL/GenBank/DDBJ whole genome shotgun (WGS) entry which is preliminary data.</text>
</comment>
<evidence type="ECO:0000256" key="1">
    <source>
        <dbReference type="PROSITE-ProRule" id="PRU00023"/>
    </source>
</evidence>